<feature type="domain" description="Integrase catalytic" evidence="1">
    <location>
        <begin position="46"/>
        <end position="165"/>
    </location>
</feature>
<protein>
    <recommendedName>
        <fullName evidence="1">Integrase catalytic domain-containing protein</fullName>
    </recommendedName>
</protein>
<proteinExistence type="predicted"/>
<dbReference type="RefSeq" id="WP_075048412.1">
    <property type="nucleotide sequence ID" value="NZ_CP012328.1"/>
</dbReference>
<dbReference type="PROSITE" id="PS50994">
    <property type="entry name" value="INTEGRASE"/>
    <property type="match status" value="1"/>
</dbReference>
<dbReference type="GO" id="GO:0015074">
    <property type="term" value="P:DNA integration"/>
    <property type="evidence" value="ECO:0007669"/>
    <property type="project" value="InterPro"/>
</dbReference>
<evidence type="ECO:0000313" key="3">
    <source>
        <dbReference type="Proteomes" id="UP000067243"/>
    </source>
</evidence>
<dbReference type="InterPro" id="IPR036397">
    <property type="entry name" value="RNaseH_sf"/>
</dbReference>
<dbReference type="STRING" id="216946.STURO_v1c05720"/>
<dbReference type="Gene3D" id="3.30.420.10">
    <property type="entry name" value="Ribonuclease H-like superfamily/Ribonuclease H"/>
    <property type="match status" value="1"/>
</dbReference>
<evidence type="ECO:0000259" key="1">
    <source>
        <dbReference type="PROSITE" id="PS50994"/>
    </source>
</evidence>
<dbReference type="InterPro" id="IPR050900">
    <property type="entry name" value="Transposase_IS3/IS150/IS904"/>
</dbReference>
<dbReference type="SUPFAM" id="SSF53098">
    <property type="entry name" value="Ribonuclease H-like"/>
    <property type="match status" value="1"/>
</dbReference>
<reference evidence="2 3" key="1">
    <citation type="journal article" date="2015" name="Genome Announc.">
        <title>Complete Genome Sequence of Spiroplasma turonicum Strain Tab4cT, a Parasite of a Horse Fly, Haematopota sp. (Diptera: Tabanidae).</title>
        <authorList>
            <person name="Davis R.E."/>
            <person name="Shao J."/>
            <person name="Zhao Y."/>
            <person name="Gasparich G.E."/>
            <person name="Gaynor B.J."/>
            <person name="Donofrio N."/>
        </authorList>
    </citation>
    <scope>NUCLEOTIDE SEQUENCE [LARGE SCALE GENOMIC DNA]</scope>
    <source>
        <strain evidence="2 3">Tab4c</strain>
    </source>
</reference>
<dbReference type="Proteomes" id="UP000067243">
    <property type="component" value="Chromosome"/>
</dbReference>
<name>A0A0K1P7E0_9MOLU</name>
<organism evidence="2 3">
    <name type="scientific">Spiroplasma turonicum</name>
    <dbReference type="NCBI Taxonomy" id="216946"/>
    <lineage>
        <taxon>Bacteria</taxon>
        <taxon>Bacillati</taxon>
        <taxon>Mycoplasmatota</taxon>
        <taxon>Mollicutes</taxon>
        <taxon>Entomoplasmatales</taxon>
        <taxon>Spiroplasmataceae</taxon>
        <taxon>Spiroplasma</taxon>
    </lineage>
</organism>
<evidence type="ECO:0000313" key="2">
    <source>
        <dbReference type="EMBL" id="AKU79822.1"/>
    </source>
</evidence>
<accession>A0A0K1P7E0</accession>
<dbReference type="GO" id="GO:0003676">
    <property type="term" value="F:nucleic acid binding"/>
    <property type="evidence" value="ECO:0007669"/>
    <property type="project" value="InterPro"/>
</dbReference>
<dbReference type="Pfam" id="PF00665">
    <property type="entry name" value="rve"/>
    <property type="match status" value="1"/>
</dbReference>
<sequence length="165" mass="19183">MKSQGLFPDNCEKSRKWKSYVSGKKEPVNTAPNLLKNPITGKVECFASRPLEKICLDISEFKFNNSKLYMFAYIDVYSRLPLKTYFSSNQTIKEVVKSLYILKNNYNICNSIIHTDRGAQFRSISMMDFCKANKIQQSMMDGYASWQNAIVETFFNIIKQKYFKG</sequence>
<dbReference type="PANTHER" id="PTHR46889:SF5">
    <property type="entry name" value="INTEGRASE PROTEIN"/>
    <property type="match status" value="1"/>
</dbReference>
<dbReference type="OrthoDB" id="384142at2"/>
<gene>
    <name evidence="2" type="ORF">STURON_00576</name>
</gene>
<dbReference type="AlphaFoldDB" id="A0A0K1P7E0"/>
<dbReference type="PANTHER" id="PTHR46889">
    <property type="entry name" value="TRANSPOSASE INSF FOR INSERTION SEQUENCE IS3B-RELATED"/>
    <property type="match status" value="1"/>
</dbReference>
<keyword evidence="3" id="KW-1185">Reference proteome</keyword>
<dbReference type="InterPro" id="IPR001584">
    <property type="entry name" value="Integrase_cat-core"/>
</dbReference>
<dbReference type="KEGG" id="stur:STURON_00576"/>
<dbReference type="InterPro" id="IPR012337">
    <property type="entry name" value="RNaseH-like_sf"/>
</dbReference>
<dbReference type="PATRIC" id="fig|216946.3.peg.579"/>
<dbReference type="EMBL" id="CP012328">
    <property type="protein sequence ID" value="AKU79822.1"/>
    <property type="molecule type" value="Genomic_DNA"/>
</dbReference>